<evidence type="ECO:0000313" key="1">
    <source>
        <dbReference type="EMBL" id="CBA08461.1"/>
    </source>
</evidence>
<organism evidence="1">
    <name type="scientific">Neisseria meningitidis alpha275</name>
    <dbReference type="NCBI Taxonomy" id="295996"/>
    <lineage>
        <taxon>Bacteria</taxon>
        <taxon>Pseudomonadati</taxon>
        <taxon>Pseudomonadota</taxon>
        <taxon>Betaproteobacteria</taxon>
        <taxon>Neisseriales</taxon>
        <taxon>Neisseriaceae</taxon>
        <taxon>Neisseria</taxon>
    </lineage>
</organism>
<dbReference type="EMBL" id="AM889138">
    <property type="protein sequence ID" value="CBA08461.1"/>
    <property type="molecule type" value="Genomic_DNA"/>
</dbReference>
<accession>C6SKR1</accession>
<proteinExistence type="predicted"/>
<protein>
    <submittedName>
        <fullName evidence="1">Uncharacterized protein</fullName>
    </submittedName>
</protein>
<sequence>MRTACRLPECRSFPANLMPSERMDLHYFRGLREGWGNAMP</sequence>
<name>C6SKR1_NEIME</name>
<dbReference type="AlphaFoldDB" id="C6SKR1"/>
<gene>
    <name evidence="1" type="ORF">NMW_1532</name>
</gene>
<reference evidence="1" key="1">
    <citation type="journal article" date="2008" name="Proc. Natl. Acad. Sci. U.S.A.">
        <title>Whole-genome comparison of disease and carriage strains provides insights into virulence evolution in Neisseria meningitidis.</title>
        <authorList>
            <person name="Schoen C."/>
            <person name="Blom J."/>
            <person name="Claus H."/>
            <person name="Schramm-Glueck A."/>
            <person name="Brandt P."/>
            <person name="Mueller T."/>
            <person name="Goesmann A."/>
            <person name="Joseph B."/>
            <person name="Konietzny S."/>
            <person name="Kurzai O."/>
            <person name="Schmitt C."/>
            <person name="Friedrich T."/>
            <person name="Linke B."/>
            <person name="Vogel U."/>
            <person name="Frosch M."/>
        </authorList>
    </citation>
    <scope>NUCLEOTIDE SEQUENCE</scope>
    <source>
        <strain evidence="1">Alpha275</strain>
    </source>
</reference>